<evidence type="ECO:0000313" key="3">
    <source>
        <dbReference type="Proteomes" id="UP000004995"/>
    </source>
</evidence>
<feature type="region of interest" description="Disordered" evidence="1">
    <location>
        <begin position="54"/>
        <end position="88"/>
    </location>
</feature>
<name>K3YX61_SETIT</name>
<feature type="compositionally biased region" description="Basic and acidic residues" evidence="1">
    <location>
        <begin position="78"/>
        <end position="88"/>
    </location>
</feature>
<keyword evidence="3" id="KW-1185">Reference proteome</keyword>
<sequence length="88" mass="9687">MRTRATPRTESTQFRGGYRYGNASIRSLRCSAKIAARYASYAWDGPDVVRRYQGAGHGLGSGGKNQEPHKKPVKVKGGRRDNDKACAM</sequence>
<accession>K3YX61</accession>
<proteinExistence type="predicted"/>
<dbReference type="InParanoid" id="K3YX61"/>
<organism evidence="2 3">
    <name type="scientific">Setaria italica</name>
    <name type="common">Foxtail millet</name>
    <name type="synonym">Panicum italicum</name>
    <dbReference type="NCBI Taxonomy" id="4555"/>
    <lineage>
        <taxon>Eukaryota</taxon>
        <taxon>Viridiplantae</taxon>
        <taxon>Streptophyta</taxon>
        <taxon>Embryophyta</taxon>
        <taxon>Tracheophyta</taxon>
        <taxon>Spermatophyta</taxon>
        <taxon>Magnoliopsida</taxon>
        <taxon>Liliopsida</taxon>
        <taxon>Poales</taxon>
        <taxon>Poaceae</taxon>
        <taxon>PACMAD clade</taxon>
        <taxon>Panicoideae</taxon>
        <taxon>Panicodae</taxon>
        <taxon>Paniceae</taxon>
        <taxon>Cenchrinae</taxon>
        <taxon>Setaria</taxon>
    </lineage>
</organism>
<dbReference type="EnsemblPlants" id="KQL27836">
    <property type="protein sequence ID" value="KQL27836"/>
    <property type="gene ID" value="SETIT_018857mg"/>
</dbReference>
<dbReference type="AlphaFoldDB" id="K3YX61"/>
<reference evidence="2" key="2">
    <citation type="submission" date="2018-08" db="UniProtKB">
        <authorList>
            <consortium name="EnsemblPlants"/>
        </authorList>
    </citation>
    <scope>IDENTIFICATION</scope>
    <source>
        <strain evidence="2">Yugu1</strain>
    </source>
</reference>
<reference evidence="3" key="1">
    <citation type="journal article" date="2012" name="Nat. Biotechnol.">
        <title>Reference genome sequence of the model plant Setaria.</title>
        <authorList>
            <person name="Bennetzen J.L."/>
            <person name="Schmutz J."/>
            <person name="Wang H."/>
            <person name="Percifield R."/>
            <person name="Hawkins J."/>
            <person name="Pontaroli A.C."/>
            <person name="Estep M."/>
            <person name="Feng L."/>
            <person name="Vaughn J.N."/>
            <person name="Grimwood J."/>
            <person name="Jenkins J."/>
            <person name="Barry K."/>
            <person name="Lindquist E."/>
            <person name="Hellsten U."/>
            <person name="Deshpande S."/>
            <person name="Wang X."/>
            <person name="Wu X."/>
            <person name="Mitros T."/>
            <person name="Triplett J."/>
            <person name="Yang X."/>
            <person name="Ye C.Y."/>
            <person name="Mauro-Herrera M."/>
            <person name="Wang L."/>
            <person name="Li P."/>
            <person name="Sharma M."/>
            <person name="Sharma R."/>
            <person name="Ronald P.C."/>
            <person name="Panaud O."/>
            <person name="Kellogg E.A."/>
            <person name="Brutnell T.P."/>
            <person name="Doust A.N."/>
            <person name="Tuskan G.A."/>
            <person name="Rokhsar D."/>
            <person name="Devos K.M."/>
        </authorList>
    </citation>
    <scope>NUCLEOTIDE SEQUENCE [LARGE SCALE GENOMIC DNA]</scope>
    <source>
        <strain evidence="3">cv. Yugu1</strain>
    </source>
</reference>
<dbReference type="Gramene" id="KQL27836">
    <property type="protein sequence ID" value="KQL27836"/>
    <property type="gene ID" value="SETIT_018857mg"/>
</dbReference>
<dbReference type="Proteomes" id="UP000004995">
    <property type="component" value="Unassembled WGS sequence"/>
</dbReference>
<dbReference type="HOGENOM" id="CLU_2473228_0_0_1"/>
<dbReference type="EMBL" id="AGNK02000018">
    <property type="status" value="NOT_ANNOTATED_CDS"/>
    <property type="molecule type" value="Genomic_DNA"/>
</dbReference>
<protein>
    <submittedName>
        <fullName evidence="2">Uncharacterized protein</fullName>
    </submittedName>
</protein>
<evidence type="ECO:0000313" key="2">
    <source>
        <dbReference type="EnsemblPlants" id="KQL27836"/>
    </source>
</evidence>
<evidence type="ECO:0000256" key="1">
    <source>
        <dbReference type="SAM" id="MobiDB-lite"/>
    </source>
</evidence>